<dbReference type="GeneTree" id="ENSGT00460000041630"/>
<keyword evidence="1" id="KW-0479">Metal-binding</keyword>
<evidence type="ECO:0000313" key="8">
    <source>
        <dbReference type="Proteomes" id="UP000233160"/>
    </source>
</evidence>
<dbReference type="SMART" id="SM00248">
    <property type="entry name" value="ANK"/>
    <property type="match status" value="4"/>
</dbReference>
<evidence type="ECO:0000313" key="7">
    <source>
        <dbReference type="Ensembl" id="ENSPCOP00000000879.1"/>
    </source>
</evidence>
<reference evidence="7" key="2">
    <citation type="submission" date="2025-09" db="UniProtKB">
        <authorList>
            <consortium name="Ensembl"/>
        </authorList>
    </citation>
    <scope>IDENTIFICATION</scope>
</reference>
<dbReference type="PROSITE" id="PS01360">
    <property type="entry name" value="ZF_MYND_1"/>
    <property type="match status" value="1"/>
</dbReference>
<organism evidence="7 8">
    <name type="scientific">Propithecus coquereli</name>
    <name type="common">Coquerel's sifaka</name>
    <name type="synonym">Propithecus verreauxi coquereli</name>
    <dbReference type="NCBI Taxonomy" id="379532"/>
    <lineage>
        <taxon>Eukaryota</taxon>
        <taxon>Metazoa</taxon>
        <taxon>Chordata</taxon>
        <taxon>Craniata</taxon>
        <taxon>Vertebrata</taxon>
        <taxon>Euteleostomi</taxon>
        <taxon>Mammalia</taxon>
        <taxon>Eutheria</taxon>
        <taxon>Euarchontoglires</taxon>
        <taxon>Primates</taxon>
        <taxon>Strepsirrhini</taxon>
        <taxon>Lemuriformes</taxon>
        <taxon>Indriidae</taxon>
        <taxon>Propithecus</taxon>
    </lineage>
</organism>
<keyword evidence="2 5" id="KW-0863">Zinc-finger</keyword>
<evidence type="ECO:0000256" key="5">
    <source>
        <dbReference type="PROSITE-ProRule" id="PRU00134"/>
    </source>
</evidence>
<reference evidence="7" key="1">
    <citation type="submission" date="2025-08" db="UniProtKB">
        <authorList>
            <consortium name="Ensembl"/>
        </authorList>
    </citation>
    <scope>IDENTIFICATION</scope>
</reference>
<proteinExistence type="predicted"/>
<protein>
    <recommendedName>
        <fullName evidence="6">MYND-type domain-containing protein</fullName>
    </recommendedName>
</protein>
<name>A0A2K6EGL3_PROCO</name>
<evidence type="ECO:0000256" key="2">
    <source>
        <dbReference type="ARBA" id="ARBA00022771"/>
    </source>
</evidence>
<dbReference type="InterPro" id="IPR002110">
    <property type="entry name" value="Ankyrin_rpt"/>
</dbReference>
<dbReference type="Pfam" id="PF00023">
    <property type="entry name" value="Ank"/>
    <property type="match status" value="1"/>
</dbReference>
<dbReference type="Gene3D" id="6.10.140.2220">
    <property type="match status" value="1"/>
</dbReference>
<dbReference type="InterPro" id="IPR036770">
    <property type="entry name" value="Ankyrin_rpt-contain_sf"/>
</dbReference>
<sequence>QRNRWRTIQLLLRRGADPNLCRVPMQVLFLAVRAGDVDGVKLMLEHGARTDIRLPPKLGALTPLHIAAALPGEEGVRITELLLHAVTDVDAQAADQDHVYGPDKPDLLFSSMKLSNEPGPPSTYYSPHAALPQEGGRTALHVACEREGNSKVVKELLSQGADPNLPLTKGLGSALCVACDLNYEHRRSTDSKLALIDRLISHGADILKPVILTQGDKVAVGTAVDYGYFSFFQDRKIAHCPFHALMPAEREMLLARKRLLEYLGSHLRRAVFAKESQWDATLLYLSKKAELTPSHRVRKRSPGLPTDQGAQEQEHIPFFKFCYQCGRSVGVRLAPCTRCYGILTCSKYCKTRAWAEFHRKDCSDMAAIGVPTEEVSMQGGESQ</sequence>
<dbReference type="GO" id="GO:0008270">
    <property type="term" value="F:zinc ion binding"/>
    <property type="evidence" value="ECO:0007669"/>
    <property type="project" value="UniProtKB-KW"/>
</dbReference>
<feature type="repeat" description="ANK" evidence="4">
    <location>
        <begin position="135"/>
        <end position="168"/>
    </location>
</feature>
<keyword evidence="8" id="KW-1185">Reference proteome</keyword>
<evidence type="ECO:0000256" key="3">
    <source>
        <dbReference type="ARBA" id="ARBA00022833"/>
    </source>
</evidence>
<feature type="domain" description="MYND-type" evidence="6">
    <location>
        <begin position="322"/>
        <end position="362"/>
    </location>
</feature>
<dbReference type="AlphaFoldDB" id="A0A2K6EGL3"/>
<dbReference type="SUPFAM" id="SSF48403">
    <property type="entry name" value="Ankyrin repeat"/>
    <property type="match status" value="1"/>
</dbReference>
<dbReference type="Proteomes" id="UP000233160">
    <property type="component" value="Unassembled WGS sequence"/>
</dbReference>
<dbReference type="InterPro" id="IPR053064">
    <property type="entry name" value="Ankyrin-MYND_domain-protein"/>
</dbReference>
<dbReference type="SUPFAM" id="SSF144232">
    <property type="entry name" value="HIT/MYND zinc finger-like"/>
    <property type="match status" value="1"/>
</dbReference>
<dbReference type="Pfam" id="PF12796">
    <property type="entry name" value="Ank_2"/>
    <property type="match status" value="1"/>
</dbReference>
<evidence type="ECO:0000259" key="6">
    <source>
        <dbReference type="PROSITE" id="PS50865"/>
    </source>
</evidence>
<dbReference type="STRING" id="379532.ENSPCOP00000000879"/>
<keyword evidence="3" id="KW-0862">Zinc</keyword>
<dbReference type="PROSITE" id="PS50088">
    <property type="entry name" value="ANK_REPEAT"/>
    <property type="match status" value="1"/>
</dbReference>
<dbReference type="PANTHER" id="PTHR15897">
    <property type="entry name" value="ANKYRIN REPEAT AND MYND DOMAIN PROTEIN 1"/>
    <property type="match status" value="1"/>
</dbReference>
<dbReference type="PROSITE" id="PS50297">
    <property type="entry name" value="ANK_REP_REGION"/>
    <property type="match status" value="1"/>
</dbReference>
<dbReference type="Gene3D" id="1.25.40.20">
    <property type="entry name" value="Ankyrin repeat-containing domain"/>
    <property type="match status" value="1"/>
</dbReference>
<evidence type="ECO:0000256" key="1">
    <source>
        <dbReference type="ARBA" id="ARBA00022723"/>
    </source>
</evidence>
<dbReference type="PANTHER" id="PTHR15897:SF2">
    <property type="entry name" value="ANKYRIN REPEAT AND MYND DOMAIN-CONTAINING PROTEIN 1"/>
    <property type="match status" value="1"/>
</dbReference>
<dbReference type="OMA" id="HDSHIAN"/>
<dbReference type="PROSITE" id="PS50865">
    <property type="entry name" value="ZF_MYND_2"/>
    <property type="match status" value="1"/>
</dbReference>
<keyword evidence="4" id="KW-0040">ANK repeat</keyword>
<dbReference type="Ensembl" id="ENSPCOT00000003254.1">
    <property type="protein sequence ID" value="ENSPCOP00000000879.1"/>
    <property type="gene ID" value="ENSPCOG00000002913.1"/>
</dbReference>
<dbReference type="InterPro" id="IPR002893">
    <property type="entry name" value="Znf_MYND"/>
</dbReference>
<evidence type="ECO:0000256" key="4">
    <source>
        <dbReference type="PROSITE-ProRule" id="PRU00023"/>
    </source>
</evidence>
<accession>A0A2K6EGL3</accession>
<dbReference type="Pfam" id="PF01753">
    <property type="entry name" value="zf-MYND"/>
    <property type="match status" value="1"/>
</dbReference>